<dbReference type="AlphaFoldDB" id="L8JD00"/>
<protein>
    <submittedName>
        <fullName evidence="1">Uncharacterized protein</fullName>
    </submittedName>
</protein>
<reference evidence="1 2" key="1">
    <citation type="submission" date="2012-12" db="EMBL/GenBank/DDBJ databases">
        <title>Genome Assembly of Photobacterium sp. AK15.</title>
        <authorList>
            <person name="Khatri I."/>
            <person name="Vaidya B."/>
            <person name="Srinivas T.N.R."/>
            <person name="Subramanian S."/>
            <person name="Pinnaka A."/>
        </authorList>
    </citation>
    <scope>NUCLEOTIDE SEQUENCE [LARGE SCALE GENOMIC DNA]</scope>
    <source>
        <strain evidence="1 2">AK15</strain>
    </source>
</reference>
<dbReference type="EMBL" id="AMZO01000018">
    <property type="protein sequence ID" value="ELR65424.1"/>
    <property type="molecule type" value="Genomic_DNA"/>
</dbReference>
<organism evidence="1 2">
    <name type="scientific">Photobacterium marinum</name>
    <dbReference type="NCBI Taxonomy" id="1056511"/>
    <lineage>
        <taxon>Bacteria</taxon>
        <taxon>Pseudomonadati</taxon>
        <taxon>Pseudomonadota</taxon>
        <taxon>Gammaproteobacteria</taxon>
        <taxon>Vibrionales</taxon>
        <taxon>Vibrionaceae</taxon>
        <taxon>Photobacterium</taxon>
    </lineage>
</organism>
<comment type="caution">
    <text evidence="1">The sequence shown here is derived from an EMBL/GenBank/DDBJ whole genome shotgun (WGS) entry which is preliminary data.</text>
</comment>
<name>L8JD00_9GAMM</name>
<dbReference type="Pfam" id="PF19659">
    <property type="entry name" value="DUF6162"/>
    <property type="match status" value="1"/>
</dbReference>
<sequence>MALSIAVILLVAAILLPYHQCVSDKQELAAHQISLANLEAQELAMIGDLRLAHEEIRNIHQDSIEFDDKDIWPSITELEALWLAPFVKDKSWQHKGEHLWHQVAPGIYQGLRQSEQGAVSVILSCHAQEPDVWIDFNLQATPFEDDVSQLSLSDSALIKAGWQQVAFSDHQDTHNH</sequence>
<dbReference type="PATRIC" id="fig|1056511.3.peg.2531"/>
<dbReference type="Proteomes" id="UP000011134">
    <property type="component" value="Unassembled WGS sequence"/>
</dbReference>
<keyword evidence="2" id="KW-1185">Reference proteome</keyword>
<evidence type="ECO:0000313" key="1">
    <source>
        <dbReference type="EMBL" id="ELR65424.1"/>
    </source>
</evidence>
<gene>
    <name evidence="1" type="ORF">C942_01038</name>
</gene>
<dbReference type="InterPro" id="IPR046160">
    <property type="entry name" value="DUF6162"/>
</dbReference>
<evidence type="ECO:0000313" key="2">
    <source>
        <dbReference type="Proteomes" id="UP000011134"/>
    </source>
</evidence>
<accession>L8JD00</accession>
<proteinExistence type="predicted"/>